<accession>A0A380K981</accession>
<dbReference type="AlphaFoldDB" id="A0A380K981"/>
<evidence type="ECO:0000313" key="2">
    <source>
        <dbReference type="Proteomes" id="UP000254924"/>
    </source>
</evidence>
<dbReference type="Gene3D" id="3.40.50.1820">
    <property type="entry name" value="alpha/beta hydrolase"/>
    <property type="match status" value="1"/>
</dbReference>
<protein>
    <submittedName>
        <fullName evidence="1">Protein of uncharacterized function (DUF2974)</fullName>
    </submittedName>
</protein>
<dbReference type="GeneID" id="78356711"/>
<keyword evidence="2" id="KW-1185">Reference proteome</keyword>
<gene>
    <name evidence="1" type="ORF">NCTC12224_01392</name>
</gene>
<dbReference type="EMBL" id="UHFN01000007">
    <property type="protein sequence ID" value="SUN61254.1"/>
    <property type="molecule type" value="Genomic_DNA"/>
</dbReference>
<dbReference type="Pfam" id="PF11187">
    <property type="entry name" value="Mbeg1-like"/>
    <property type="match status" value="1"/>
</dbReference>
<dbReference type="SUPFAM" id="SSF53474">
    <property type="entry name" value="alpha/beta-Hydrolases"/>
    <property type="match status" value="1"/>
</dbReference>
<name>A0A380K981_9STRE</name>
<proteinExistence type="predicted"/>
<dbReference type="RefSeq" id="WP_172605543.1">
    <property type="nucleotide sequence ID" value="NZ_JBNPNB010000167.1"/>
</dbReference>
<reference evidence="1 2" key="1">
    <citation type="submission" date="2018-06" db="EMBL/GenBank/DDBJ databases">
        <authorList>
            <consortium name="Pathogen Informatics"/>
            <person name="Doyle S."/>
        </authorList>
    </citation>
    <scope>NUCLEOTIDE SEQUENCE [LARGE SCALE GENOMIC DNA]</scope>
    <source>
        <strain evidence="1 2">NCTC12224</strain>
    </source>
</reference>
<dbReference type="Proteomes" id="UP000254924">
    <property type="component" value="Unassembled WGS sequence"/>
</dbReference>
<organism evidence="1 2">
    <name type="scientific">Streptococcus hyointestinalis</name>
    <dbReference type="NCBI Taxonomy" id="1337"/>
    <lineage>
        <taxon>Bacteria</taxon>
        <taxon>Bacillati</taxon>
        <taxon>Bacillota</taxon>
        <taxon>Bacilli</taxon>
        <taxon>Lactobacillales</taxon>
        <taxon>Streptococcaceae</taxon>
        <taxon>Streptococcus</taxon>
    </lineage>
</organism>
<sequence length="377" mass="43481">MPNLLNYLKAAKDLSFGDLPLNDLDRICINELAYIPFGELAGWTTSDSQTLFDFLEENVERLHVGELITENRLRLSYLMAISKRFEKLTISHYVSSITVEFERQFAAALFTLPDSDYHQIVFRGTDDTLIGWKEDFKLTYMREIPSHRSAIRYLKHLLPHLEGEIVISGHSKGGNLALYASTQLPKNLQDKVSRIIWLDSPGVQEYMLTREGYLNIKDRVQGYLPQDSIVGIMLWHLESKERVVSDAFSIGQHNIFSWQVDLKHLGTFQEATHQGEVSRSLEKTFKEWTDELGIHELKQIFDLVFDSFLDNGLSRFSDFTFDEKWKILAALAQFGSLDKAKRHLLTHSATLLLAQFTTNFVAENFKKHPAPQEHRDK</sequence>
<dbReference type="InterPro" id="IPR029058">
    <property type="entry name" value="AB_hydrolase_fold"/>
</dbReference>
<dbReference type="InterPro" id="IPR024499">
    <property type="entry name" value="Mbeg1-like"/>
</dbReference>
<evidence type="ECO:0000313" key="1">
    <source>
        <dbReference type="EMBL" id="SUN61254.1"/>
    </source>
</evidence>